<dbReference type="EMBL" id="JAHLQK010000004">
    <property type="protein sequence ID" value="MBU5676911.1"/>
    <property type="molecule type" value="Genomic_DNA"/>
</dbReference>
<accession>A0ABS6G345</accession>
<evidence type="ECO:0000313" key="2">
    <source>
        <dbReference type="EMBL" id="MBU5676911.1"/>
    </source>
</evidence>
<reference evidence="2 3" key="1">
    <citation type="submission" date="2021-06" db="EMBL/GenBank/DDBJ databases">
        <authorList>
            <person name="Sun Q."/>
            <person name="Li D."/>
        </authorList>
    </citation>
    <scope>NUCLEOTIDE SEQUENCE [LARGE SCALE GENOMIC DNA]</scope>
    <source>
        <strain evidence="2 3">MSJ-5</strain>
    </source>
</reference>
<organism evidence="2 3">
    <name type="scientific">Alkaliphilus flagellatus</name>
    <dbReference type="NCBI Taxonomy" id="2841507"/>
    <lineage>
        <taxon>Bacteria</taxon>
        <taxon>Bacillati</taxon>
        <taxon>Bacillota</taxon>
        <taxon>Clostridia</taxon>
        <taxon>Peptostreptococcales</taxon>
        <taxon>Natronincolaceae</taxon>
        <taxon>Alkaliphilus</taxon>
    </lineage>
</organism>
<evidence type="ECO:0000256" key="1">
    <source>
        <dbReference type="SAM" id="Coils"/>
    </source>
</evidence>
<protein>
    <submittedName>
        <fullName evidence="2">Aspartyl-phosphate phosphatase Spo0E family protein</fullName>
    </submittedName>
</protein>
<proteinExistence type="predicted"/>
<keyword evidence="1" id="KW-0175">Coiled coil</keyword>
<dbReference type="Proteomes" id="UP000779508">
    <property type="component" value="Unassembled WGS sequence"/>
</dbReference>
<evidence type="ECO:0000313" key="3">
    <source>
        <dbReference type="Proteomes" id="UP000779508"/>
    </source>
</evidence>
<dbReference type="RefSeq" id="WP_216417242.1">
    <property type="nucleotide sequence ID" value="NZ_JAHLQK010000004.1"/>
</dbReference>
<keyword evidence="3" id="KW-1185">Reference proteome</keyword>
<dbReference type="InterPro" id="IPR018540">
    <property type="entry name" value="Spo0E-like"/>
</dbReference>
<sequence>MINIEIHEKIQDLKEKLNSAISNSESLTSNEVVALSQELDGLIALESRRRLEKYKSSKEKS</sequence>
<name>A0ABS6G345_9FIRM</name>
<feature type="coiled-coil region" evidence="1">
    <location>
        <begin position="3"/>
        <end position="30"/>
    </location>
</feature>
<dbReference type="Pfam" id="PF09388">
    <property type="entry name" value="SpoOE-like"/>
    <property type="match status" value="1"/>
</dbReference>
<gene>
    <name evidence="2" type="ORF">KQI88_10830</name>
</gene>
<comment type="caution">
    <text evidence="2">The sequence shown here is derived from an EMBL/GenBank/DDBJ whole genome shotgun (WGS) entry which is preliminary data.</text>
</comment>